<dbReference type="Pfam" id="PF20057">
    <property type="entry name" value="DUF6456"/>
    <property type="match status" value="1"/>
</dbReference>
<dbReference type="RefSeq" id="WP_263332947.1">
    <property type="nucleotide sequence ID" value="NZ_JAOVQO010000002.1"/>
</dbReference>
<dbReference type="EMBL" id="JAOVQO010000002">
    <property type="protein sequence ID" value="MCU9846893.1"/>
    <property type="molecule type" value="Genomic_DNA"/>
</dbReference>
<name>A0ABT2WYZ4_9RHOB</name>
<evidence type="ECO:0000313" key="2">
    <source>
        <dbReference type="EMBL" id="MCU9846893.1"/>
    </source>
</evidence>
<gene>
    <name evidence="2" type="ORF">OEZ60_02645</name>
</gene>
<accession>A0ABT2WYZ4</accession>
<organism evidence="2 3">
    <name type="scientific">Albidovulum salinarum</name>
    <dbReference type="NCBI Taxonomy" id="2984153"/>
    <lineage>
        <taxon>Bacteria</taxon>
        <taxon>Pseudomonadati</taxon>
        <taxon>Pseudomonadota</taxon>
        <taxon>Alphaproteobacteria</taxon>
        <taxon>Rhodobacterales</taxon>
        <taxon>Paracoccaceae</taxon>
        <taxon>Albidovulum</taxon>
    </lineage>
</organism>
<keyword evidence="3" id="KW-1185">Reference proteome</keyword>
<dbReference type="Proteomes" id="UP001209535">
    <property type="component" value="Unassembled WGS sequence"/>
</dbReference>
<reference evidence="2 3" key="1">
    <citation type="submission" date="2022-10" db="EMBL/GenBank/DDBJ databases">
        <title>Defluviimonas sp. nov., isolated from ocean surface sediments.</title>
        <authorList>
            <person name="He W."/>
            <person name="Wang L."/>
            <person name="Zhang D.-F."/>
        </authorList>
    </citation>
    <scope>NUCLEOTIDE SEQUENCE [LARGE SCALE GENOMIC DNA]</scope>
    <source>
        <strain evidence="2 3">WL0024</strain>
    </source>
</reference>
<sequence>MTLMVHMQAGLPAWLPENARLYLRHTEEGLSIRALARSEGCHASTVLRKVRAFENRRDDPLVDDALDRLGRLHLRLIGTERAQETSRPDFAQEGNCPMTAPIRSIQPQIADESTVEREARRILRRLCEAGALLAIAPEMEKAVVLKGTVRIAVVDRSAAQAFALKDWIAVQKPGRVTTYEITTAGRAALKRLLAEEQSTRAGGFAEAQTPFTEQHRVWDERAVMEPGEQTPRRMRYNLAESPLAVLARRKEKDGQPFLTPDLVVAGERLREDFELAQMGPRVAQNWDRFLTAGDRGSFAGDGGLGGGSGRARDRVAAALKDLGPGLGDMVLRCCCYLEGLEAAERRMGWSARSGKIVLRIALQRLKRHYDETNGGRAPLIG</sequence>
<comment type="caution">
    <text evidence="2">The sequence shown here is derived from an EMBL/GenBank/DDBJ whole genome shotgun (WGS) entry which is preliminary data.</text>
</comment>
<proteinExistence type="predicted"/>
<evidence type="ECO:0000313" key="3">
    <source>
        <dbReference type="Proteomes" id="UP001209535"/>
    </source>
</evidence>
<dbReference type="InterPro" id="IPR045599">
    <property type="entry name" value="DUF6456"/>
</dbReference>
<protein>
    <submittedName>
        <fullName evidence="2">DUF6456 domain-containing protein</fullName>
    </submittedName>
</protein>
<feature type="domain" description="DUF6456" evidence="1">
    <location>
        <begin position="234"/>
        <end position="371"/>
    </location>
</feature>
<evidence type="ECO:0000259" key="1">
    <source>
        <dbReference type="Pfam" id="PF20057"/>
    </source>
</evidence>